<name>A0ABU7UM59_9CLOT</name>
<keyword evidence="3" id="KW-0804">Transcription</keyword>
<feature type="domain" description="HTH lysR-type" evidence="4">
    <location>
        <begin position="1"/>
        <end position="57"/>
    </location>
</feature>
<dbReference type="PANTHER" id="PTHR30126">
    <property type="entry name" value="HTH-TYPE TRANSCRIPTIONAL REGULATOR"/>
    <property type="match status" value="1"/>
</dbReference>
<dbReference type="InterPro" id="IPR000847">
    <property type="entry name" value="LysR_HTH_N"/>
</dbReference>
<proteinExistence type="inferred from homology"/>
<evidence type="ECO:0000256" key="2">
    <source>
        <dbReference type="ARBA" id="ARBA00023015"/>
    </source>
</evidence>
<organism evidence="5 6">
    <name type="scientific">Clostridium frigoriphilum</name>
    <dbReference type="NCBI Taxonomy" id="443253"/>
    <lineage>
        <taxon>Bacteria</taxon>
        <taxon>Bacillati</taxon>
        <taxon>Bacillota</taxon>
        <taxon>Clostridia</taxon>
        <taxon>Eubacteriales</taxon>
        <taxon>Clostridiaceae</taxon>
        <taxon>Clostridium</taxon>
    </lineage>
</organism>
<dbReference type="RefSeq" id="WP_216249579.1">
    <property type="nucleotide sequence ID" value="NZ_JAZHFS010000004.1"/>
</dbReference>
<sequence>MNLEWYYTFIVIAKYENYRKAADELFITQTSVFNHIKNLENLLKLKLFEAKVRNIFF</sequence>
<keyword evidence="2" id="KW-0805">Transcription regulation</keyword>
<keyword evidence="6" id="KW-1185">Reference proteome</keyword>
<dbReference type="EMBL" id="JAZHFS010000004">
    <property type="protein sequence ID" value="MEF2111919.1"/>
    <property type="molecule type" value="Genomic_DNA"/>
</dbReference>
<evidence type="ECO:0000313" key="6">
    <source>
        <dbReference type="Proteomes" id="UP001498469"/>
    </source>
</evidence>
<gene>
    <name evidence="5" type="ORF">SJI18_06300</name>
</gene>
<accession>A0ABU7UM59</accession>
<comment type="similarity">
    <text evidence="1">Belongs to the LysR transcriptional regulatory family.</text>
</comment>
<evidence type="ECO:0000256" key="3">
    <source>
        <dbReference type="ARBA" id="ARBA00023163"/>
    </source>
</evidence>
<evidence type="ECO:0000259" key="4">
    <source>
        <dbReference type="PROSITE" id="PS50931"/>
    </source>
</evidence>
<dbReference type="Proteomes" id="UP001498469">
    <property type="component" value="Unassembled WGS sequence"/>
</dbReference>
<protein>
    <submittedName>
        <fullName evidence="5">LysR family transcriptional regulator</fullName>
    </submittedName>
</protein>
<comment type="caution">
    <text evidence="5">The sequence shown here is derived from an EMBL/GenBank/DDBJ whole genome shotgun (WGS) entry which is preliminary data.</text>
</comment>
<evidence type="ECO:0000256" key="1">
    <source>
        <dbReference type="ARBA" id="ARBA00009437"/>
    </source>
</evidence>
<evidence type="ECO:0000313" key="5">
    <source>
        <dbReference type="EMBL" id="MEF2111919.1"/>
    </source>
</evidence>
<dbReference type="PROSITE" id="PS50931">
    <property type="entry name" value="HTH_LYSR"/>
    <property type="match status" value="1"/>
</dbReference>
<reference evidence="5 6" key="1">
    <citation type="submission" date="2023-11" db="EMBL/GenBank/DDBJ databases">
        <title>Draft genome sequence of a psychrophilic Clostridium strain from permafrost water brine.</title>
        <authorList>
            <person name="Shcherbakova V.A."/>
            <person name="Trubitsyn V.E."/>
            <person name="Zakharyuk A.G."/>
        </authorList>
    </citation>
    <scope>NUCLEOTIDE SEQUENCE [LARGE SCALE GENOMIC DNA]</scope>
    <source>
        <strain evidence="5 6">14F</strain>
    </source>
</reference>
<dbReference type="PANTHER" id="PTHR30126:SF64">
    <property type="entry name" value="HTH-TYPE TRANSCRIPTIONAL REGULATOR CITR"/>
    <property type="match status" value="1"/>
</dbReference>
<dbReference type="Pfam" id="PF00126">
    <property type="entry name" value="HTH_1"/>
    <property type="match status" value="1"/>
</dbReference>